<reference evidence="2" key="1">
    <citation type="submission" date="2019-08" db="EMBL/GenBank/DDBJ databases">
        <authorList>
            <person name="Kucharzyk K."/>
            <person name="Murdoch R.W."/>
            <person name="Higgins S."/>
            <person name="Loffler F."/>
        </authorList>
    </citation>
    <scope>NUCLEOTIDE SEQUENCE</scope>
</reference>
<name>A0A644XRS4_9ZZZZ</name>
<gene>
    <name evidence="2" type="ORF">SDC9_64882</name>
</gene>
<proteinExistence type="predicted"/>
<accession>A0A644XRS4</accession>
<feature type="compositionally biased region" description="Basic and acidic residues" evidence="1">
    <location>
        <begin position="50"/>
        <end position="65"/>
    </location>
</feature>
<organism evidence="2">
    <name type="scientific">bioreactor metagenome</name>
    <dbReference type="NCBI Taxonomy" id="1076179"/>
    <lineage>
        <taxon>unclassified sequences</taxon>
        <taxon>metagenomes</taxon>
        <taxon>ecological metagenomes</taxon>
    </lineage>
</organism>
<protein>
    <submittedName>
        <fullName evidence="2">Uncharacterized protein</fullName>
    </submittedName>
</protein>
<sequence length="171" mass="18738">MLDIRIHGVPLVGHVERTVGGKSDDCRPGEGSVLSLSLFPPFVQKGSRGIEKADPLAEPVKDSHRSVGGSERPLGVTEGLLSRPEGERKALLQRRNTFPGRGEHGFDHIPVLFDGRRFPRDHHENVAALGIGFLGDHEVHLHSLCFPPYLGVGGKGIEYRRMGSDGDFFFL</sequence>
<dbReference type="EMBL" id="VSSQ01002990">
    <property type="protein sequence ID" value="MPM18471.1"/>
    <property type="molecule type" value="Genomic_DNA"/>
</dbReference>
<evidence type="ECO:0000313" key="2">
    <source>
        <dbReference type="EMBL" id="MPM18471.1"/>
    </source>
</evidence>
<comment type="caution">
    <text evidence="2">The sequence shown here is derived from an EMBL/GenBank/DDBJ whole genome shotgun (WGS) entry which is preliminary data.</text>
</comment>
<evidence type="ECO:0000256" key="1">
    <source>
        <dbReference type="SAM" id="MobiDB-lite"/>
    </source>
</evidence>
<feature type="region of interest" description="Disordered" evidence="1">
    <location>
        <begin position="50"/>
        <end position="80"/>
    </location>
</feature>
<dbReference type="AlphaFoldDB" id="A0A644XRS4"/>